<keyword evidence="3" id="KW-0328">Glycosyltransferase</keyword>
<dbReference type="PANTHER" id="PTHR11926">
    <property type="entry name" value="GLUCOSYL/GLUCURONOSYL TRANSFERASES"/>
    <property type="match status" value="1"/>
</dbReference>
<evidence type="ECO:0008006" key="6">
    <source>
        <dbReference type="Google" id="ProtNLM"/>
    </source>
</evidence>
<keyword evidence="5" id="KW-1185">Reference proteome</keyword>
<evidence type="ECO:0000313" key="5">
    <source>
        <dbReference type="Proteomes" id="UP001327560"/>
    </source>
</evidence>
<dbReference type="Gene3D" id="3.40.50.2000">
    <property type="entry name" value="Glycogen Phosphorylase B"/>
    <property type="match status" value="1"/>
</dbReference>
<proteinExistence type="inferred from homology"/>
<dbReference type="SUPFAM" id="SSF53756">
    <property type="entry name" value="UDP-Glycosyltransferase/glycogen phosphorylase"/>
    <property type="match status" value="1"/>
</dbReference>
<dbReference type="InterPro" id="IPR002213">
    <property type="entry name" value="UDP_glucos_trans"/>
</dbReference>
<accession>A0AAQ3QFH0</accession>
<dbReference type="CDD" id="cd03784">
    <property type="entry name" value="GT1_Gtf-like"/>
    <property type="match status" value="1"/>
</dbReference>
<evidence type="ECO:0000256" key="3">
    <source>
        <dbReference type="RuleBase" id="RU003718"/>
    </source>
</evidence>
<sequence>MIPVQRAYLRKERGDRRVQRASGVGRESSVGCRARAESGEGVLGVARLKSEHSVVYISFGSLHVFTKRQLEELSSGLEKSGRPYLWVVRRDNREATGVEIETGGPQGMVVAWCSQVKVLSHPAVGCFVTHCGWNSTLESLACGVPTVGVPRHSDQATNVRMAEVAWGKGVTVELSGEGMVEAS</sequence>
<reference evidence="4 5" key="1">
    <citation type="submission" date="2023-10" db="EMBL/GenBank/DDBJ databases">
        <title>Chromosome-scale genome assembly provides insights into flower coloration mechanisms of Canna indica.</title>
        <authorList>
            <person name="Li C."/>
        </authorList>
    </citation>
    <scope>NUCLEOTIDE SEQUENCE [LARGE SCALE GENOMIC DNA]</scope>
    <source>
        <tissue evidence="4">Flower</tissue>
    </source>
</reference>
<dbReference type="InterPro" id="IPR035595">
    <property type="entry name" value="UDP_glycos_trans_CS"/>
</dbReference>
<dbReference type="PROSITE" id="PS00375">
    <property type="entry name" value="UDPGT"/>
    <property type="match status" value="1"/>
</dbReference>
<dbReference type="PANTHER" id="PTHR11926:SF1534">
    <property type="entry name" value="GLYCOSYLTRANSFERASE"/>
    <property type="match status" value="1"/>
</dbReference>
<dbReference type="Proteomes" id="UP001327560">
    <property type="component" value="Chromosome 5"/>
</dbReference>
<dbReference type="AlphaFoldDB" id="A0AAQ3QFH0"/>
<comment type="similarity">
    <text evidence="1 3">Belongs to the UDP-glycosyltransferase family.</text>
</comment>
<organism evidence="4 5">
    <name type="scientific">Canna indica</name>
    <name type="common">Indian-shot</name>
    <dbReference type="NCBI Taxonomy" id="4628"/>
    <lineage>
        <taxon>Eukaryota</taxon>
        <taxon>Viridiplantae</taxon>
        <taxon>Streptophyta</taxon>
        <taxon>Embryophyta</taxon>
        <taxon>Tracheophyta</taxon>
        <taxon>Spermatophyta</taxon>
        <taxon>Magnoliopsida</taxon>
        <taxon>Liliopsida</taxon>
        <taxon>Zingiberales</taxon>
        <taxon>Cannaceae</taxon>
        <taxon>Canna</taxon>
    </lineage>
</organism>
<dbReference type="GO" id="GO:0080043">
    <property type="term" value="F:quercetin 3-O-glucosyltransferase activity"/>
    <property type="evidence" value="ECO:0007669"/>
    <property type="project" value="TreeGrafter"/>
</dbReference>
<keyword evidence="2 3" id="KW-0808">Transferase</keyword>
<evidence type="ECO:0000256" key="2">
    <source>
        <dbReference type="ARBA" id="ARBA00022679"/>
    </source>
</evidence>
<gene>
    <name evidence="4" type="ORF">Cni_G17782</name>
</gene>
<dbReference type="EMBL" id="CP136894">
    <property type="protein sequence ID" value="WOL09029.1"/>
    <property type="molecule type" value="Genomic_DNA"/>
</dbReference>
<protein>
    <recommendedName>
        <fullName evidence="6">UDP-glycosyltransferases domain-containing protein</fullName>
    </recommendedName>
</protein>
<dbReference type="GO" id="GO:0080044">
    <property type="term" value="F:quercetin 7-O-glucosyltransferase activity"/>
    <property type="evidence" value="ECO:0007669"/>
    <property type="project" value="TreeGrafter"/>
</dbReference>
<dbReference type="Pfam" id="PF00201">
    <property type="entry name" value="UDPGT"/>
    <property type="match status" value="1"/>
</dbReference>
<evidence type="ECO:0000256" key="1">
    <source>
        <dbReference type="ARBA" id="ARBA00009995"/>
    </source>
</evidence>
<name>A0AAQ3QFH0_9LILI</name>
<evidence type="ECO:0000313" key="4">
    <source>
        <dbReference type="EMBL" id="WOL09029.1"/>
    </source>
</evidence>